<evidence type="ECO:0000313" key="4">
    <source>
        <dbReference type="EMBL" id="OTG30256.1"/>
    </source>
</evidence>
<dbReference type="Gene3D" id="1.10.630.10">
    <property type="entry name" value="Cytochrome P450"/>
    <property type="match status" value="1"/>
</dbReference>
<dbReference type="PANTHER" id="PTHR47951:SF7">
    <property type="entry name" value="FLAVONOID 3',5'-HYDROXYLASE-LIKE ISOFORM X1"/>
    <property type="match status" value="1"/>
</dbReference>
<keyword evidence="1" id="KW-0560">Oxidoreductase</keyword>
<keyword evidence="3" id="KW-1133">Transmembrane helix</keyword>
<evidence type="ECO:0000256" key="2">
    <source>
        <dbReference type="PIRSR" id="PIRSR602401-1"/>
    </source>
</evidence>
<dbReference type="GO" id="GO:0020037">
    <property type="term" value="F:heme binding"/>
    <property type="evidence" value="ECO:0007669"/>
    <property type="project" value="InterPro"/>
</dbReference>
<dbReference type="PANTHER" id="PTHR47951">
    <property type="entry name" value="OS08G0547900 PROTEIN"/>
    <property type="match status" value="1"/>
</dbReference>
<evidence type="ECO:0000256" key="3">
    <source>
        <dbReference type="SAM" id="Phobius"/>
    </source>
</evidence>
<keyword evidence="3" id="KW-0472">Membrane</keyword>
<organism evidence="4 5">
    <name type="scientific">Helianthus annuus</name>
    <name type="common">Common sunflower</name>
    <dbReference type="NCBI Taxonomy" id="4232"/>
    <lineage>
        <taxon>Eukaryota</taxon>
        <taxon>Viridiplantae</taxon>
        <taxon>Streptophyta</taxon>
        <taxon>Embryophyta</taxon>
        <taxon>Tracheophyta</taxon>
        <taxon>Spermatophyta</taxon>
        <taxon>Magnoliopsida</taxon>
        <taxon>eudicotyledons</taxon>
        <taxon>Gunneridae</taxon>
        <taxon>Pentapetalae</taxon>
        <taxon>asterids</taxon>
        <taxon>campanulids</taxon>
        <taxon>Asterales</taxon>
        <taxon>Asteraceae</taxon>
        <taxon>Asteroideae</taxon>
        <taxon>Heliantheae alliance</taxon>
        <taxon>Heliantheae</taxon>
        <taxon>Helianthus</taxon>
    </lineage>
</organism>
<dbReference type="STRING" id="4232.A0A251V584"/>
<dbReference type="GO" id="GO:0004497">
    <property type="term" value="F:monooxygenase activity"/>
    <property type="evidence" value="ECO:0007669"/>
    <property type="project" value="InterPro"/>
</dbReference>
<proteinExistence type="predicted"/>
<comment type="cofactor">
    <cofactor evidence="2">
        <name>heme</name>
        <dbReference type="ChEBI" id="CHEBI:30413"/>
    </cofactor>
</comment>
<keyword evidence="3" id="KW-0812">Transmembrane</keyword>
<dbReference type="InterPro" id="IPR002401">
    <property type="entry name" value="Cyt_P450_E_grp-I"/>
</dbReference>
<dbReference type="InParanoid" id="A0A251V584"/>
<dbReference type="AlphaFoldDB" id="A0A251V584"/>
<evidence type="ECO:0000256" key="1">
    <source>
        <dbReference type="ARBA" id="ARBA00023002"/>
    </source>
</evidence>
<feature type="transmembrane region" description="Helical" evidence="3">
    <location>
        <begin position="32"/>
        <end position="51"/>
    </location>
</feature>
<dbReference type="GO" id="GO:0005506">
    <property type="term" value="F:iron ion binding"/>
    <property type="evidence" value="ECO:0007669"/>
    <property type="project" value="InterPro"/>
</dbReference>
<dbReference type="Pfam" id="PF00067">
    <property type="entry name" value="p450"/>
    <property type="match status" value="2"/>
</dbReference>
<evidence type="ECO:0000313" key="5">
    <source>
        <dbReference type="Proteomes" id="UP000215914"/>
    </source>
</evidence>
<dbReference type="InterPro" id="IPR001128">
    <property type="entry name" value="Cyt_P450"/>
</dbReference>
<feature type="binding site" description="axial binding residue" evidence="2">
    <location>
        <position position="513"/>
    </location>
    <ligand>
        <name>heme</name>
        <dbReference type="ChEBI" id="CHEBI:30413"/>
    </ligand>
    <ligandPart>
        <name>Fe</name>
        <dbReference type="ChEBI" id="CHEBI:18248"/>
    </ligandPart>
</feature>
<gene>
    <name evidence="4" type="ORF">HannXRQ_Chr03g0062461</name>
</gene>
<keyword evidence="2" id="KW-0479">Metal-binding</keyword>
<protein>
    <submittedName>
        <fullName evidence="4">Putative cytochrome P450</fullName>
    </submittedName>
</protein>
<keyword evidence="2" id="KW-0349">Heme</keyword>
<keyword evidence="2" id="KW-0408">Iron</keyword>
<dbReference type="GO" id="GO:0016705">
    <property type="term" value="F:oxidoreductase activity, acting on paired donors, with incorporation or reduction of molecular oxygen"/>
    <property type="evidence" value="ECO:0007669"/>
    <property type="project" value="InterPro"/>
</dbReference>
<dbReference type="PRINTS" id="PR00463">
    <property type="entry name" value="EP450I"/>
</dbReference>
<accession>A0A251V584</accession>
<keyword evidence="5" id="KW-1185">Reference proteome</keyword>
<sequence>MYSHFSSHKMTQNSHASSWWQWEVMGNNKDELSILALPVITITIVILGVLWNKLTLSTSSRSPPLPPGPRSLPVVGYLPFLGCDLHIKLTNMAHTYGPIYKFYLGSKLHVVINTPELAKEVVHDQDETFDNREISVATSVLSYRGQDVVFSKNNANWVKLRKIFVHEFLSNKNLKACSSSRTYEVRKTINKVFSKIGTNVNIREIAFLTEGNVIRRMVWDDTFYKGEKGAHLGAELQMITSNIVKILGQPNLSDFFPSLARFDLQGVERNMKKQLEKLEQIFASIIEDRIKSNSKMSDDGIGDEGKKDFLQILLDLKDQQDLNNTQVKALLLVRFTLTFVISNRHISIPPPSVGFSSFDVNLKLLYQDASILGTAGMASLIEWTMANIMRNHEVMKRVQEELVKIVGPNNMVEESHLPNLQYLGATIKETFRLHSVALLPRVPRKDCVVGGYAIPKDSLVHLNVFSIQRNPRYWDNPMEFNPDRFLANEGTNIWDYHGNNLKFFPFGSGKRSCPSFPLVKKMQMFFLASLLHSFDWTLPKGEEHDFTESFGIVLNKRKPLIAVPYQRLPDPSLYM</sequence>
<name>A0A251V584_HELAN</name>
<reference evidence="5" key="1">
    <citation type="journal article" date="2017" name="Nature">
        <title>The sunflower genome provides insights into oil metabolism, flowering and Asterid evolution.</title>
        <authorList>
            <person name="Badouin H."/>
            <person name="Gouzy J."/>
            <person name="Grassa C.J."/>
            <person name="Murat F."/>
            <person name="Staton S.E."/>
            <person name="Cottret L."/>
            <person name="Lelandais-Briere C."/>
            <person name="Owens G.L."/>
            <person name="Carrere S."/>
            <person name="Mayjonade B."/>
            <person name="Legrand L."/>
            <person name="Gill N."/>
            <person name="Kane N.C."/>
            <person name="Bowers J.E."/>
            <person name="Hubner S."/>
            <person name="Bellec A."/>
            <person name="Berard A."/>
            <person name="Berges H."/>
            <person name="Blanchet N."/>
            <person name="Boniface M.C."/>
            <person name="Brunel D."/>
            <person name="Catrice O."/>
            <person name="Chaidir N."/>
            <person name="Claudel C."/>
            <person name="Donnadieu C."/>
            <person name="Faraut T."/>
            <person name="Fievet G."/>
            <person name="Helmstetter N."/>
            <person name="King M."/>
            <person name="Knapp S.J."/>
            <person name="Lai Z."/>
            <person name="Le Paslier M.C."/>
            <person name="Lippi Y."/>
            <person name="Lorenzon L."/>
            <person name="Mandel J.R."/>
            <person name="Marage G."/>
            <person name="Marchand G."/>
            <person name="Marquand E."/>
            <person name="Bret-Mestries E."/>
            <person name="Morien E."/>
            <person name="Nambeesan S."/>
            <person name="Nguyen T."/>
            <person name="Pegot-Espagnet P."/>
            <person name="Pouilly N."/>
            <person name="Raftis F."/>
            <person name="Sallet E."/>
            <person name="Schiex T."/>
            <person name="Thomas J."/>
            <person name="Vandecasteele C."/>
            <person name="Vares D."/>
            <person name="Vear F."/>
            <person name="Vautrin S."/>
            <person name="Crespi M."/>
            <person name="Mangin B."/>
            <person name="Burke J.M."/>
            <person name="Salse J."/>
            <person name="Munos S."/>
            <person name="Vincourt P."/>
            <person name="Rieseberg L.H."/>
            <person name="Langlade N.B."/>
        </authorList>
    </citation>
    <scope>NUCLEOTIDE SEQUENCE [LARGE SCALE GENOMIC DNA]</scope>
    <source>
        <strain evidence="5">cv. SF193</strain>
    </source>
</reference>
<dbReference type="EMBL" id="CM007892">
    <property type="protein sequence ID" value="OTG30256.1"/>
    <property type="molecule type" value="Genomic_DNA"/>
</dbReference>
<dbReference type="InterPro" id="IPR036396">
    <property type="entry name" value="Cyt_P450_sf"/>
</dbReference>
<dbReference type="SUPFAM" id="SSF48264">
    <property type="entry name" value="Cytochrome P450"/>
    <property type="match status" value="1"/>
</dbReference>
<dbReference type="Proteomes" id="UP000215914">
    <property type="component" value="Chromosome 3"/>
</dbReference>